<proteinExistence type="predicted"/>
<dbReference type="EMBL" id="CM016762">
    <property type="protein sequence ID" value="TMS36971.1"/>
    <property type="molecule type" value="Genomic_DNA"/>
</dbReference>
<organism evidence="1 2">
    <name type="scientific">Steinernema carpocapsae</name>
    <name type="common">Entomopathogenic nematode</name>
    <dbReference type="NCBI Taxonomy" id="34508"/>
    <lineage>
        <taxon>Eukaryota</taxon>
        <taxon>Metazoa</taxon>
        <taxon>Ecdysozoa</taxon>
        <taxon>Nematoda</taxon>
        <taxon>Chromadorea</taxon>
        <taxon>Rhabditida</taxon>
        <taxon>Tylenchina</taxon>
        <taxon>Panagrolaimomorpha</taxon>
        <taxon>Strongyloidoidea</taxon>
        <taxon>Steinernematidae</taxon>
        <taxon>Steinernema</taxon>
    </lineage>
</organism>
<reference evidence="1 2" key="2">
    <citation type="journal article" date="2019" name="G3 (Bethesda)">
        <title>Hybrid Assembly of the Genome of the Entomopathogenic Nematode Steinernema carpocapsae Identifies the X-Chromosome.</title>
        <authorList>
            <person name="Serra L."/>
            <person name="Macchietto M."/>
            <person name="Macias-Munoz A."/>
            <person name="McGill C.J."/>
            <person name="Rodriguez I.M."/>
            <person name="Rodriguez B."/>
            <person name="Murad R."/>
            <person name="Mortazavi A."/>
        </authorList>
    </citation>
    <scope>NUCLEOTIDE SEQUENCE [LARGE SCALE GENOMIC DNA]</scope>
    <source>
        <strain evidence="1 2">ALL</strain>
    </source>
</reference>
<accession>A0A4U8UUJ1</accession>
<evidence type="ECO:0000313" key="2">
    <source>
        <dbReference type="Proteomes" id="UP000298663"/>
    </source>
</evidence>
<reference evidence="1 2" key="1">
    <citation type="journal article" date="2015" name="Genome Biol.">
        <title>Comparative genomics of Steinernema reveals deeply conserved gene regulatory networks.</title>
        <authorList>
            <person name="Dillman A.R."/>
            <person name="Macchietto M."/>
            <person name="Porter C.F."/>
            <person name="Rogers A."/>
            <person name="Williams B."/>
            <person name="Antoshechkin I."/>
            <person name="Lee M.M."/>
            <person name="Goodwin Z."/>
            <person name="Lu X."/>
            <person name="Lewis E.E."/>
            <person name="Goodrich-Blair H."/>
            <person name="Stock S.P."/>
            <person name="Adams B.J."/>
            <person name="Sternberg P.W."/>
            <person name="Mortazavi A."/>
        </authorList>
    </citation>
    <scope>NUCLEOTIDE SEQUENCE [LARGE SCALE GENOMIC DNA]</scope>
    <source>
        <strain evidence="1 2">ALL</strain>
    </source>
</reference>
<protein>
    <submittedName>
        <fullName evidence="1">Uncharacterized protein</fullName>
    </submittedName>
</protein>
<dbReference type="EMBL" id="AZBU02000001">
    <property type="protein sequence ID" value="TMS36971.1"/>
    <property type="molecule type" value="Genomic_DNA"/>
</dbReference>
<sequence>MTLWGELESFGMPWRRWLVLLESAHQKLGVVGPLRVEEGLEHLVRVASETAAFGADFVHRRSEALDHGAFGPCGFVGSEADKDGFFRLEFALLGTMLTVEGGLHLPVLGQRLADWLGLAAGLTRSLMVRSFLPIRSSLGVRPSVLGVVL</sequence>
<comment type="caution">
    <text evidence="1">The sequence shown here is derived from an EMBL/GenBank/DDBJ whole genome shotgun (WGS) entry which is preliminary data.</text>
</comment>
<dbReference type="Proteomes" id="UP000298663">
    <property type="component" value="Chromosome X"/>
</dbReference>
<gene>
    <name evidence="1" type="ORF">L596_004012</name>
</gene>
<dbReference type="AlphaFoldDB" id="A0A4U8UUJ1"/>
<name>A0A4U8UUJ1_STECR</name>
<evidence type="ECO:0000313" key="1">
    <source>
        <dbReference type="EMBL" id="TMS36971.1"/>
    </source>
</evidence>
<keyword evidence="2" id="KW-1185">Reference proteome</keyword>